<dbReference type="Proteomes" id="UP001281614">
    <property type="component" value="Unassembled WGS sequence"/>
</dbReference>
<accession>A0AAD9Y093</accession>
<organism evidence="1 2">
    <name type="scientific">Colletotrichum kahawae</name>
    <name type="common">Coffee berry disease fungus</name>
    <dbReference type="NCBI Taxonomy" id="34407"/>
    <lineage>
        <taxon>Eukaryota</taxon>
        <taxon>Fungi</taxon>
        <taxon>Dikarya</taxon>
        <taxon>Ascomycota</taxon>
        <taxon>Pezizomycotina</taxon>
        <taxon>Sordariomycetes</taxon>
        <taxon>Hypocreomycetidae</taxon>
        <taxon>Glomerellales</taxon>
        <taxon>Glomerellaceae</taxon>
        <taxon>Colletotrichum</taxon>
        <taxon>Colletotrichum gloeosporioides species complex</taxon>
    </lineage>
</organism>
<evidence type="ECO:0000313" key="2">
    <source>
        <dbReference type="Proteomes" id="UP001281614"/>
    </source>
</evidence>
<evidence type="ECO:0000313" key="1">
    <source>
        <dbReference type="EMBL" id="KAK2732140.1"/>
    </source>
</evidence>
<protein>
    <submittedName>
        <fullName evidence="1">Uncharacterized protein</fullName>
    </submittedName>
</protein>
<reference evidence="1" key="1">
    <citation type="submission" date="2023-02" db="EMBL/GenBank/DDBJ databases">
        <title>Colletotrichum kahawae CIFC_Que2 genome sequencing and assembly.</title>
        <authorList>
            <person name="Baroncelli R."/>
        </authorList>
    </citation>
    <scope>NUCLEOTIDE SEQUENCE</scope>
    <source>
        <strain evidence="1">CIFC_Que2</strain>
    </source>
</reference>
<comment type="caution">
    <text evidence="1">The sequence shown here is derived from an EMBL/GenBank/DDBJ whole genome shotgun (WGS) entry which is preliminary data.</text>
</comment>
<sequence>MTTPNRKVVQHKVLHAAPSPSADGTPVRLVAAVLGVHIRDAADLGGADADGLVDAAPRSLVVYAAGMGPVEGAGFCC</sequence>
<gene>
    <name evidence="1" type="ORF">CKAH01_02086</name>
</gene>
<name>A0AAD9Y093_COLKA</name>
<dbReference type="EMBL" id="VYYT01000554">
    <property type="protein sequence ID" value="KAK2732140.1"/>
    <property type="molecule type" value="Genomic_DNA"/>
</dbReference>
<dbReference type="AlphaFoldDB" id="A0AAD9Y093"/>
<keyword evidence="2" id="KW-1185">Reference proteome</keyword>
<proteinExistence type="predicted"/>